<dbReference type="PANTHER" id="PTHR21879">
    <property type="entry name" value="FI03362P-RELATED-RELATED"/>
    <property type="match status" value="1"/>
</dbReference>
<dbReference type="InterPro" id="IPR012464">
    <property type="entry name" value="DUF1676"/>
</dbReference>
<comment type="caution">
    <text evidence="3">The sequence shown here is derived from an EMBL/GenBank/DDBJ whole genome shotgun (WGS) entry which is preliminary data.</text>
</comment>
<feature type="chain" id="PRO_5043509094" evidence="2">
    <location>
        <begin position="17"/>
        <end position="194"/>
    </location>
</feature>
<evidence type="ECO:0000256" key="2">
    <source>
        <dbReference type="SAM" id="SignalP"/>
    </source>
</evidence>
<evidence type="ECO:0000313" key="3">
    <source>
        <dbReference type="EMBL" id="KAL0277519.1"/>
    </source>
</evidence>
<dbReference type="AlphaFoldDB" id="A0AAW2I5Q4"/>
<evidence type="ECO:0000256" key="1">
    <source>
        <dbReference type="SAM" id="Phobius"/>
    </source>
</evidence>
<reference evidence="3" key="1">
    <citation type="journal article" date="2024" name="Gigascience">
        <title>Chromosome-level genome of the poultry shaft louse Menopon gallinae provides insight into the host-switching and adaptive evolution of parasitic lice.</title>
        <authorList>
            <person name="Xu Y."/>
            <person name="Ma L."/>
            <person name="Liu S."/>
            <person name="Liang Y."/>
            <person name="Liu Q."/>
            <person name="He Z."/>
            <person name="Tian L."/>
            <person name="Duan Y."/>
            <person name="Cai W."/>
            <person name="Li H."/>
            <person name="Song F."/>
        </authorList>
    </citation>
    <scope>NUCLEOTIDE SEQUENCE</scope>
    <source>
        <strain evidence="3">Cailab_2023a</strain>
    </source>
</reference>
<sequence>MVPIVLITLYFGGARASECDFRCRAVRGIDQFAADNVEVSDGVSLVRTAENGTGRTAGDSVLSALRDFVGRYDLRVKLHRFLPPREEVAAGLRKALTFVSEEARGNGGKKGGLLMAATMMGGTMAALGFGALGMLAMKALTVSAMALLLSVITAVRRMTAKNEHESGHIVSYVPVHHGARRRRDLPLLLTGSNS</sequence>
<feature type="transmembrane region" description="Helical" evidence="1">
    <location>
        <begin position="135"/>
        <end position="155"/>
    </location>
</feature>
<keyword evidence="1" id="KW-0472">Membrane</keyword>
<proteinExistence type="predicted"/>
<gene>
    <name evidence="3" type="ORF">PYX00_004770</name>
</gene>
<organism evidence="3">
    <name type="scientific">Menopon gallinae</name>
    <name type="common">poultry shaft louse</name>
    <dbReference type="NCBI Taxonomy" id="328185"/>
    <lineage>
        <taxon>Eukaryota</taxon>
        <taxon>Metazoa</taxon>
        <taxon>Ecdysozoa</taxon>
        <taxon>Arthropoda</taxon>
        <taxon>Hexapoda</taxon>
        <taxon>Insecta</taxon>
        <taxon>Pterygota</taxon>
        <taxon>Neoptera</taxon>
        <taxon>Paraneoptera</taxon>
        <taxon>Psocodea</taxon>
        <taxon>Troctomorpha</taxon>
        <taxon>Phthiraptera</taxon>
        <taxon>Amblycera</taxon>
        <taxon>Menoponidae</taxon>
        <taxon>Menopon</taxon>
    </lineage>
</organism>
<keyword evidence="1" id="KW-0812">Transmembrane</keyword>
<dbReference type="PANTHER" id="PTHR21879:SF23">
    <property type="entry name" value="IP06949P"/>
    <property type="match status" value="1"/>
</dbReference>
<keyword evidence="1" id="KW-1133">Transmembrane helix</keyword>
<protein>
    <submittedName>
        <fullName evidence="3">Uncharacterized protein</fullName>
    </submittedName>
</protein>
<accession>A0AAW2I5Q4</accession>
<dbReference type="EMBL" id="JARGDH010000002">
    <property type="protein sequence ID" value="KAL0277519.1"/>
    <property type="molecule type" value="Genomic_DNA"/>
</dbReference>
<feature type="signal peptide" evidence="2">
    <location>
        <begin position="1"/>
        <end position="16"/>
    </location>
</feature>
<dbReference type="Pfam" id="PF07898">
    <property type="entry name" value="DUF1676"/>
    <property type="match status" value="1"/>
</dbReference>
<name>A0AAW2I5Q4_9NEOP</name>
<keyword evidence="2" id="KW-0732">Signal</keyword>
<dbReference type="GO" id="GO:0016020">
    <property type="term" value="C:membrane"/>
    <property type="evidence" value="ECO:0007669"/>
    <property type="project" value="TreeGrafter"/>
</dbReference>